<dbReference type="InterPro" id="IPR003593">
    <property type="entry name" value="AAA+_ATPase"/>
</dbReference>
<keyword evidence="4" id="KW-0547">Nucleotide-binding</keyword>
<evidence type="ECO:0000256" key="7">
    <source>
        <dbReference type="ARBA" id="ARBA00022970"/>
    </source>
</evidence>
<gene>
    <name evidence="9" type="ORF">DKB62_11875</name>
</gene>
<dbReference type="OrthoDB" id="9772862at2"/>
<keyword evidence="8" id="KW-0472">Membrane</keyword>
<dbReference type="GO" id="GO:0005524">
    <property type="term" value="F:ATP binding"/>
    <property type="evidence" value="ECO:0007669"/>
    <property type="project" value="UniProtKB-KW"/>
</dbReference>
<dbReference type="InterPro" id="IPR041701">
    <property type="entry name" value="MetN_ABC"/>
</dbReference>
<dbReference type="SMART" id="SM00930">
    <property type="entry name" value="NIL"/>
    <property type="match status" value="1"/>
</dbReference>
<keyword evidence="2" id="KW-0813">Transport</keyword>
<dbReference type="PANTHER" id="PTHR43166">
    <property type="entry name" value="AMINO ACID IMPORT ATP-BINDING PROTEIN"/>
    <property type="match status" value="1"/>
</dbReference>
<comment type="similarity">
    <text evidence="1">Belongs to the ABC transporter superfamily.</text>
</comment>
<dbReference type="RefSeq" id="WP_087477462.1">
    <property type="nucleotide sequence ID" value="NZ_CP029462.1"/>
</dbReference>
<evidence type="ECO:0000256" key="2">
    <source>
        <dbReference type="ARBA" id="ARBA00022448"/>
    </source>
</evidence>
<evidence type="ECO:0000256" key="5">
    <source>
        <dbReference type="ARBA" id="ARBA00022840"/>
    </source>
</evidence>
<dbReference type="InterPro" id="IPR003439">
    <property type="entry name" value="ABC_transporter-like_ATP-bd"/>
</dbReference>
<dbReference type="InterPro" id="IPR050086">
    <property type="entry name" value="MetN_ABC_transporter-like"/>
</dbReference>
<evidence type="ECO:0000313" key="10">
    <source>
        <dbReference type="Proteomes" id="UP000254337"/>
    </source>
</evidence>
<dbReference type="CDD" id="cd03258">
    <property type="entry name" value="ABC_MetN_methionine_transporter"/>
    <property type="match status" value="1"/>
</dbReference>
<dbReference type="KEGG" id="meg:DKB62_11875"/>
<dbReference type="Proteomes" id="UP000254337">
    <property type="component" value="Chromosome"/>
</dbReference>
<keyword evidence="5 9" id="KW-0067">ATP-binding</keyword>
<protein>
    <submittedName>
        <fullName evidence="9">Methionine ABC transporter ATP-binding protein</fullName>
    </submittedName>
</protein>
<dbReference type="PROSITE" id="PS00211">
    <property type="entry name" value="ABC_TRANSPORTER_1"/>
    <property type="match status" value="1"/>
</dbReference>
<keyword evidence="7" id="KW-0029">Amino-acid transport</keyword>
<dbReference type="Gene3D" id="3.40.50.300">
    <property type="entry name" value="P-loop containing nucleotide triphosphate hydrolases"/>
    <property type="match status" value="1"/>
</dbReference>
<sequence length="347" mass="38214">MIKLENITKTYDGKAQVHALKGVNLTIEDGEIFGIIGKSGAGKSTLVRCINMLERPTSGNVIIDEKNLTNMTDAQLRAERKHIGMIFQHFNLLSSRTVFDNIAFPLELIGASKEAIQKKVADLLELVGLTDRQFNYPAQLSGGQKQRVGIARALASDPNILLCDEATSALDPQTTKSILELLKDINQRLGITIVIITHEMAVIKEICNRVAVIEGGVIKEAGRVVDVFTNPQSQTMKDFVKSVINMELPAGIAKMGITDQPAPGYDMLVRLRFKGAATNEPVVASVVQRFHTYVSVLYGNIDYIQDEPFGYLIVVIMGSMEQQAKAFEYIKELPIGSEVLGYVPRNH</sequence>
<proteinExistence type="inferred from homology"/>
<dbReference type="InterPro" id="IPR045865">
    <property type="entry name" value="ACT-like_dom_sf"/>
</dbReference>
<evidence type="ECO:0000256" key="3">
    <source>
        <dbReference type="ARBA" id="ARBA00022475"/>
    </source>
</evidence>
<organism evidence="9 10">
    <name type="scientific">Megasphaera stantonii</name>
    <dbReference type="NCBI Taxonomy" id="2144175"/>
    <lineage>
        <taxon>Bacteria</taxon>
        <taxon>Bacillati</taxon>
        <taxon>Bacillota</taxon>
        <taxon>Negativicutes</taxon>
        <taxon>Veillonellales</taxon>
        <taxon>Veillonellaceae</taxon>
        <taxon>Megasphaera</taxon>
    </lineage>
</organism>
<dbReference type="GO" id="GO:0006865">
    <property type="term" value="P:amino acid transport"/>
    <property type="evidence" value="ECO:0007669"/>
    <property type="project" value="UniProtKB-KW"/>
</dbReference>
<dbReference type="Gene3D" id="3.30.70.260">
    <property type="match status" value="1"/>
</dbReference>
<dbReference type="InterPro" id="IPR027417">
    <property type="entry name" value="P-loop_NTPase"/>
</dbReference>
<accession>A0A346B259</accession>
<name>A0A346B259_9FIRM</name>
<dbReference type="SUPFAM" id="SSF52540">
    <property type="entry name" value="P-loop containing nucleoside triphosphate hydrolases"/>
    <property type="match status" value="1"/>
</dbReference>
<dbReference type="AlphaFoldDB" id="A0A346B259"/>
<dbReference type="SUPFAM" id="SSF55021">
    <property type="entry name" value="ACT-like"/>
    <property type="match status" value="1"/>
</dbReference>
<dbReference type="Pfam" id="PF00005">
    <property type="entry name" value="ABC_tran"/>
    <property type="match status" value="1"/>
</dbReference>
<keyword evidence="10" id="KW-1185">Reference proteome</keyword>
<evidence type="ECO:0000313" key="9">
    <source>
        <dbReference type="EMBL" id="AXL22202.1"/>
    </source>
</evidence>
<dbReference type="SMART" id="SM00382">
    <property type="entry name" value="AAA"/>
    <property type="match status" value="1"/>
</dbReference>
<reference evidence="9 10" key="1">
    <citation type="submission" date="2018-05" db="EMBL/GenBank/DDBJ databases">
        <title>Complete genome sequence of Megasphaera sp. AJH120T, isolated from the ceca of a chicken.</title>
        <authorList>
            <person name="Maki J."/>
            <person name="Looft T."/>
        </authorList>
    </citation>
    <scope>NUCLEOTIDE SEQUENCE [LARGE SCALE GENOMIC DNA]</scope>
    <source>
        <strain evidence="9 10">AJH120</strain>
    </source>
</reference>
<evidence type="ECO:0000256" key="1">
    <source>
        <dbReference type="ARBA" id="ARBA00005417"/>
    </source>
</evidence>
<dbReference type="PROSITE" id="PS50893">
    <property type="entry name" value="ABC_TRANSPORTER_2"/>
    <property type="match status" value="1"/>
</dbReference>
<dbReference type="EMBL" id="CP029462">
    <property type="protein sequence ID" value="AXL22202.1"/>
    <property type="molecule type" value="Genomic_DNA"/>
</dbReference>
<dbReference type="InterPro" id="IPR017871">
    <property type="entry name" value="ABC_transporter-like_CS"/>
</dbReference>
<keyword evidence="6" id="KW-1278">Translocase</keyword>
<evidence type="ECO:0000256" key="8">
    <source>
        <dbReference type="ARBA" id="ARBA00023136"/>
    </source>
</evidence>
<dbReference type="GO" id="GO:0005886">
    <property type="term" value="C:plasma membrane"/>
    <property type="evidence" value="ECO:0007669"/>
    <property type="project" value="UniProtKB-ARBA"/>
</dbReference>
<evidence type="ECO:0000256" key="6">
    <source>
        <dbReference type="ARBA" id="ARBA00022967"/>
    </source>
</evidence>
<dbReference type="InterPro" id="IPR018449">
    <property type="entry name" value="NIL_domain"/>
</dbReference>
<dbReference type="Pfam" id="PF09383">
    <property type="entry name" value="NIL"/>
    <property type="match status" value="1"/>
</dbReference>
<keyword evidence="3" id="KW-1003">Cell membrane</keyword>
<evidence type="ECO:0000256" key="4">
    <source>
        <dbReference type="ARBA" id="ARBA00022741"/>
    </source>
</evidence>
<dbReference type="GO" id="GO:0016887">
    <property type="term" value="F:ATP hydrolysis activity"/>
    <property type="evidence" value="ECO:0007669"/>
    <property type="project" value="InterPro"/>
</dbReference>
<dbReference type="PANTHER" id="PTHR43166:SF30">
    <property type="entry name" value="METHIONINE IMPORT ATP-BINDING PROTEIN METN"/>
    <property type="match status" value="1"/>
</dbReference>
<dbReference type="FunFam" id="3.40.50.300:FF:000056">
    <property type="entry name" value="Cell division ATP-binding protein FtsE"/>
    <property type="match status" value="1"/>
</dbReference>